<accession>A0A392NUF2</accession>
<dbReference type="AlphaFoldDB" id="A0A392NUF2"/>
<evidence type="ECO:0000313" key="2">
    <source>
        <dbReference type="Proteomes" id="UP000265520"/>
    </source>
</evidence>
<dbReference type="EMBL" id="LXQA010052267">
    <property type="protein sequence ID" value="MCI03461.1"/>
    <property type="molecule type" value="Genomic_DNA"/>
</dbReference>
<protein>
    <submittedName>
        <fullName evidence="1">Uncharacterized protein</fullName>
    </submittedName>
</protein>
<sequence length="166" mass="19218">MVQAMGQWESNQWMWIFEWRRRLFQWESELVEQLRLSLGCVRLNLDDDSWGWVPDNCGGVFACIWKSDCLFVAVATQSHSDSQEFRLPGSATGHVLAVSRPLCNSSFTVSSLPTFVWLIWEARNDALFANDVKQAEHMVEDIKRMSWQWNRIPQTSLMTPCSVCVI</sequence>
<evidence type="ECO:0000313" key="1">
    <source>
        <dbReference type="EMBL" id="MCI03461.1"/>
    </source>
</evidence>
<proteinExistence type="predicted"/>
<reference evidence="1 2" key="1">
    <citation type="journal article" date="2018" name="Front. Plant Sci.">
        <title>Red Clover (Trifolium pratense) and Zigzag Clover (T. medium) - A Picture of Genomic Similarities and Differences.</title>
        <authorList>
            <person name="Dluhosova J."/>
            <person name="Istvanek J."/>
            <person name="Nedelnik J."/>
            <person name="Repkova J."/>
        </authorList>
    </citation>
    <scope>NUCLEOTIDE SEQUENCE [LARGE SCALE GENOMIC DNA]</scope>
    <source>
        <strain evidence="2">cv. 10/8</strain>
        <tissue evidence="1">Leaf</tissue>
    </source>
</reference>
<organism evidence="1 2">
    <name type="scientific">Trifolium medium</name>
    <dbReference type="NCBI Taxonomy" id="97028"/>
    <lineage>
        <taxon>Eukaryota</taxon>
        <taxon>Viridiplantae</taxon>
        <taxon>Streptophyta</taxon>
        <taxon>Embryophyta</taxon>
        <taxon>Tracheophyta</taxon>
        <taxon>Spermatophyta</taxon>
        <taxon>Magnoliopsida</taxon>
        <taxon>eudicotyledons</taxon>
        <taxon>Gunneridae</taxon>
        <taxon>Pentapetalae</taxon>
        <taxon>rosids</taxon>
        <taxon>fabids</taxon>
        <taxon>Fabales</taxon>
        <taxon>Fabaceae</taxon>
        <taxon>Papilionoideae</taxon>
        <taxon>50 kb inversion clade</taxon>
        <taxon>NPAAA clade</taxon>
        <taxon>Hologalegina</taxon>
        <taxon>IRL clade</taxon>
        <taxon>Trifolieae</taxon>
        <taxon>Trifolium</taxon>
    </lineage>
</organism>
<name>A0A392NUF2_9FABA</name>
<keyword evidence="2" id="KW-1185">Reference proteome</keyword>
<comment type="caution">
    <text evidence="1">The sequence shown here is derived from an EMBL/GenBank/DDBJ whole genome shotgun (WGS) entry which is preliminary data.</text>
</comment>
<dbReference type="Proteomes" id="UP000265520">
    <property type="component" value="Unassembled WGS sequence"/>
</dbReference>